<comment type="caution">
    <text evidence="1">The sequence shown here is derived from an EMBL/GenBank/DDBJ whole genome shotgun (WGS) entry which is preliminary data.</text>
</comment>
<accession>A0ABR5AF70</accession>
<organism evidence="1 2">
    <name type="scientific">Gordoniibacillus kamchatkensis</name>
    <dbReference type="NCBI Taxonomy" id="1590651"/>
    <lineage>
        <taxon>Bacteria</taxon>
        <taxon>Bacillati</taxon>
        <taxon>Bacillota</taxon>
        <taxon>Bacilli</taxon>
        <taxon>Bacillales</taxon>
        <taxon>Paenibacillaceae</taxon>
        <taxon>Gordoniibacillus</taxon>
    </lineage>
</organism>
<dbReference type="RefSeq" id="WP_041049550.1">
    <property type="nucleotide sequence ID" value="NZ_JXAK01000041.1"/>
</dbReference>
<dbReference type="EMBL" id="JXAK01000041">
    <property type="protein sequence ID" value="KIL39220.1"/>
    <property type="molecule type" value="Genomic_DNA"/>
</dbReference>
<proteinExistence type="predicted"/>
<name>A0ABR5AF70_9BACL</name>
<keyword evidence="2" id="KW-1185">Reference proteome</keyword>
<evidence type="ECO:0000313" key="2">
    <source>
        <dbReference type="Proteomes" id="UP000031967"/>
    </source>
</evidence>
<dbReference type="Proteomes" id="UP000031967">
    <property type="component" value="Unassembled WGS sequence"/>
</dbReference>
<reference evidence="1 2" key="1">
    <citation type="submission" date="2014-12" db="EMBL/GenBank/DDBJ databases">
        <title>Draft genome sequence of Paenibacillus kamchatkensis strain B-2647.</title>
        <authorList>
            <person name="Karlyshev A.V."/>
            <person name="Kudryashova E.B."/>
        </authorList>
    </citation>
    <scope>NUCLEOTIDE SEQUENCE [LARGE SCALE GENOMIC DNA]</scope>
    <source>
        <strain evidence="1 2">VKM B-2647</strain>
    </source>
</reference>
<sequence>MFKNRAMLSGVGIGLIAGAILLQVMLVAKGTGAAPMPAGKAAPEDMDPKQLKEVAQKYYQVYDKNEKLFTQADVDKKVQDALKAQPNPNAGAAGKKVAVYVSPGLIATQVAELLYRSGVVADRNAFEKMLNEQRLTDKIQVGYHVFEGTPDPQQVVQTLLSAQ</sequence>
<protein>
    <recommendedName>
        <fullName evidence="3">Aminodeoxychorismate lyase</fullName>
    </recommendedName>
</protein>
<dbReference type="Gene3D" id="3.30.1490.480">
    <property type="entry name" value="Endolytic murein transglycosylase"/>
    <property type="match status" value="1"/>
</dbReference>
<evidence type="ECO:0008006" key="3">
    <source>
        <dbReference type="Google" id="ProtNLM"/>
    </source>
</evidence>
<evidence type="ECO:0000313" key="1">
    <source>
        <dbReference type="EMBL" id="KIL39220.1"/>
    </source>
</evidence>
<gene>
    <name evidence="1" type="ORF">SD70_21340</name>
</gene>